<keyword evidence="1" id="KW-0732">Signal</keyword>
<feature type="signal peptide" evidence="1">
    <location>
        <begin position="1"/>
        <end position="19"/>
    </location>
</feature>
<gene>
    <name evidence="2" type="ORF">DKG74_12210</name>
</gene>
<accession>A0A317E8U4</accession>
<reference evidence="2 3" key="1">
    <citation type="submission" date="2018-05" db="EMBL/GenBank/DDBJ databases">
        <title>Zavarzinia sp. HR-AS.</title>
        <authorList>
            <person name="Lee Y."/>
            <person name="Jeon C.O."/>
        </authorList>
    </citation>
    <scope>NUCLEOTIDE SEQUENCE [LARGE SCALE GENOMIC DNA]</scope>
    <source>
        <strain evidence="2 3">HR-AS</strain>
    </source>
</reference>
<evidence type="ECO:0000313" key="2">
    <source>
        <dbReference type="EMBL" id="PWR22626.1"/>
    </source>
</evidence>
<proteinExistence type="predicted"/>
<evidence type="ECO:0000313" key="3">
    <source>
        <dbReference type="Proteomes" id="UP000245461"/>
    </source>
</evidence>
<protein>
    <recommendedName>
        <fullName evidence="4">Lipoprotein</fullName>
    </recommendedName>
</protein>
<evidence type="ECO:0008006" key="4">
    <source>
        <dbReference type="Google" id="ProtNLM"/>
    </source>
</evidence>
<organism evidence="2 3">
    <name type="scientific">Zavarzinia aquatilis</name>
    <dbReference type="NCBI Taxonomy" id="2211142"/>
    <lineage>
        <taxon>Bacteria</taxon>
        <taxon>Pseudomonadati</taxon>
        <taxon>Pseudomonadota</taxon>
        <taxon>Alphaproteobacteria</taxon>
        <taxon>Rhodospirillales</taxon>
        <taxon>Zavarziniaceae</taxon>
        <taxon>Zavarzinia</taxon>
    </lineage>
</organism>
<comment type="caution">
    <text evidence="2">The sequence shown here is derived from an EMBL/GenBank/DDBJ whole genome shotgun (WGS) entry which is preliminary data.</text>
</comment>
<dbReference type="Proteomes" id="UP000245461">
    <property type="component" value="Unassembled WGS sequence"/>
</dbReference>
<feature type="chain" id="PRO_5016362610" description="Lipoprotein" evidence="1">
    <location>
        <begin position="20"/>
        <end position="66"/>
    </location>
</feature>
<dbReference type="EMBL" id="QGLE01000006">
    <property type="protein sequence ID" value="PWR22626.1"/>
    <property type="molecule type" value="Genomic_DNA"/>
</dbReference>
<keyword evidence="3" id="KW-1185">Reference proteome</keyword>
<name>A0A317E8U4_9PROT</name>
<dbReference type="PROSITE" id="PS51257">
    <property type="entry name" value="PROKAR_LIPOPROTEIN"/>
    <property type="match status" value="1"/>
</dbReference>
<dbReference type="AlphaFoldDB" id="A0A317E8U4"/>
<sequence length="66" mass="7085">MRWMSRLACLTALCGALSACESYDWRAAGRASLESLCRSDVGCDRSCESETGARSVGDCRIAHGQP</sequence>
<evidence type="ECO:0000256" key="1">
    <source>
        <dbReference type="SAM" id="SignalP"/>
    </source>
</evidence>